<evidence type="ECO:0000256" key="1">
    <source>
        <dbReference type="ARBA" id="ARBA00004141"/>
    </source>
</evidence>
<feature type="transmembrane region" description="Helical" evidence="6">
    <location>
        <begin position="7"/>
        <end position="25"/>
    </location>
</feature>
<feature type="transmembrane region" description="Helical" evidence="6">
    <location>
        <begin position="189"/>
        <end position="210"/>
    </location>
</feature>
<accession>A0ABW4JGN7</accession>
<dbReference type="InterPro" id="IPR000515">
    <property type="entry name" value="MetI-like"/>
</dbReference>
<dbReference type="CDD" id="cd06261">
    <property type="entry name" value="TM_PBP2"/>
    <property type="match status" value="1"/>
</dbReference>
<dbReference type="Pfam" id="PF00528">
    <property type="entry name" value="BPD_transp_1"/>
    <property type="match status" value="1"/>
</dbReference>
<keyword evidence="9" id="KW-1185">Reference proteome</keyword>
<dbReference type="PANTHER" id="PTHR43376">
    <property type="entry name" value="OLIGOPEPTIDE TRANSPORT SYSTEM PERMEASE PROTEIN"/>
    <property type="match status" value="1"/>
</dbReference>
<feature type="transmembrane region" description="Helical" evidence="6">
    <location>
        <begin position="293"/>
        <end position="316"/>
    </location>
</feature>
<organism evidence="8 9">
    <name type="scientific">Alicyclobacillus fodiniaquatilis</name>
    <dbReference type="NCBI Taxonomy" id="1661150"/>
    <lineage>
        <taxon>Bacteria</taxon>
        <taxon>Bacillati</taxon>
        <taxon>Bacillota</taxon>
        <taxon>Bacilli</taxon>
        <taxon>Bacillales</taxon>
        <taxon>Alicyclobacillaceae</taxon>
        <taxon>Alicyclobacillus</taxon>
    </lineage>
</organism>
<keyword evidence="2 6" id="KW-0813">Transport</keyword>
<comment type="similarity">
    <text evidence="6">Belongs to the binding-protein-dependent transport system permease family.</text>
</comment>
<gene>
    <name evidence="8" type="ORF">ACFSB2_12835</name>
</gene>
<evidence type="ECO:0000256" key="2">
    <source>
        <dbReference type="ARBA" id="ARBA00022448"/>
    </source>
</evidence>
<evidence type="ECO:0000256" key="6">
    <source>
        <dbReference type="RuleBase" id="RU363032"/>
    </source>
</evidence>
<dbReference type="InterPro" id="IPR035906">
    <property type="entry name" value="MetI-like_sf"/>
</dbReference>
<sequence length="330" mass="36464">MSYILKRVGTFVWMLWVATTLNFIIPRMMPGNPAEAIYGKFQGQLSPSALKAMEIQFGVNTGVPLWKQYLTYLWNMLHLNFGVSYNYYPTKVSTIIAQSLPYTIGLVGISLVIAFAVGTLLGIYGAWRRNGKLDSIQSPVLLFFQSIPAFWLGLVMLFYFGFIKGWFPYSHAYSDGATPSLTWGFISDLLWHATLPGLALILTGLGGWMLGMRNMMVQTLGDDYITFAEAKGAPQRTLMLRYAARNAILPNFTGFGQSLAAVIAGSVLVESIFSYPGIGYALQQGILAEDYPLIQGIFLIIAAVTLFVNMIVDILYVRLDPRVRGGGDAV</sequence>
<reference evidence="9" key="1">
    <citation type="journal article" date="2019" name="Int. J. Syst. Evol. Microbiol.">
        <title>The Global Catalogue of Microorganisms (GCM) 10K type strain sequencing project: providing services to taxonomists for standard genome sequencing and annotation.</title>
        <authorList>
            <consortium name="The Broad Institute Genomics Platform"/>
            <consortium name="The Broad Institute Genome Sequencing Center for Infectious Disease"/>
            <person name="Wu L."/>
            <person name="Ma J."/>
        </authorList>
    </citation>
    <scope>NUCLEOTIDE SEQUENCE [LARGE SCALE GENOMIC DNA]</scope>
    <source>
        <strain evidence="9">CGMCC 1.12286</strain>
    </source>
</reference>
<protein>
    <submittedName>
        <fullName evidence="8">ABC transporter permease</fullName>
    </submittedName>
</protein>
<proteinExistence type="inferred from homology"/>
<dbReference type="Gene3D" id="1.10.3720.10">
    <property type="entry name" value="MetI-like"/>
    <property type="match status" value="1"/>
</dbReference>
<feature type="domain" description="ABC transmembrane type-1" evidence="7">
    <location>
        <begin position="100"/>
        <end position="312"/>
    </location>
</feature>
<feature type="transmembrane region" description="Helical" evidence="6">
    <location>
        <begin position="248"/>
        <end position="273"/>
    </location>
</feature>
<feature type="transmembrane region" description="Helical" evidence="6">
    <location>
        <begin position="102"/>
        <end position="127"/>
    </location>
</feature>
<keyword evidence="3 6" id="KW-0812">Transmembrane</keyword>
<evidence type="ECO:0000313" key="9">
    <source>
        <dbReference type="Proteomes" id="UP001597079"/>
    </source>
</evidence>
<feature type="transmembrane region" description="Helical" evidence="6">
    <location>
        <begin position="139"/>
        <end position="162"/>
    </location>
</feature>
<evidence type="ECO:0000259" key="7">
    <source>
        <dbReference type="PROSITE" id="PS50928"/>
    </source>
</evidence>
<name>A0ABW4JGN7_9BACL</name>
<dbReference type="PROSITE" id="PS50928">
    <property type="entry name" value="ABC_TM1"/>
    <property type="match status" value="1"/>
</dbReference>
<evidence type="ECO:0000313" key="8">
    <source>
        <dbReference type="EMBL" id="MFD1675581.1"/>
    </source>
</evidence>
<dbReference type="SUPFAM" id="SSF161098">
    <property type="entry name" value="MetI-like"/>
    <property type="match status" value="1"/>
</dbReference>
<keyword evidence="4 6" id="KW-1133">Transmembrane helix</keyword>
<dbReference type="Proteomes" id="UP001597079">
    <property type="component" value="Unassembled WGS sequence"/>
</dbReference>
<evidence type="ECO:0000256" key="4">
    <source>
        <dbReference type="ARBA" id="ARBA00022989"/>
    </source>
</evidence>
<evidence type="ECO:0000256" key="5">
    <source>
        <dbReference type="ARBA" id="ARBA00023136"/>
    </source>
</evidence>
<comment type="subcellular location">
    <subcellularLocation>
        <location evidence="6">Cell membrane</location>
        <topology evidence="6">Multi-pass membrane protein</topology>
    </subcellularLocation>
    <subcellularLocation>
        <location evidence="1">Membrane</location>
        <topology evidence="1">Multi-pass membrane protein</topology>
    </subcellularLocation>
</comment>
<dbReference type="EMBL" id="JBHUCX010000029">
    <property type="protein sequence ID" value="MFD1675581.1"/>
    <property type="molecule type" value="Genomic_DNA"/>
</dbReference>
<dbReference type="PANTHER" id="PTHR43376:SF1">
    <property type="entry name" value="OLIGOPEPTIDE TRANSPORT SYSTEM PERMEASE PROTEIN"/>
    <property type="match status" value="1"/>
</dbReference>
<comment type="caution">
    <text evidence="8">The sequence shown here is derived from an EMBL/GenBank/DDBJ whole genome shotgun (WGS) entry which is preliminary data.</text>
</comment>
<dbReference type="RefSeq" id="WP_377943461.1">
    <property type="nucleotide sequence ID" value="NZ_JBHUCX010000029.1"/>
</dbReference>
<evidence type="ECO:0000256" key="3">
    <source>
        <dbReference type="ARBA" id="ARBA00022692"/>
    </source>
</evidence>
<keyword evidence="5 6" id="KW-0472">Membrane</keyword>